<feature type="domain" description="VQ" evidence="2">
    <location>
        <begin position="40"/>
        <end position="66"/>
    </location>
</feature>
<name>A0A5N5G4Q2_9ROSA</name>
<dbReference type="Proteomes" id="UP000327157">
    <property type="component" value="Chromosome 14"/>
</dbReference>
<protein>
    <submittedName>
        <fullName evidence="3">Sigma factor binding protein 2</fullName>
    </submittedName>
</protein>
<organism evidence="3 4">
    <name type="scientific">Pyrus ussuriensis x Pyrus communis</name>
    <dbReference type="NCBI Taxonomy" id="2448454"/>
    <lineage>
        <taxon>Eukaryota</taxon>
        <taxon>Viridiplantae</taxon>
        <taxon>Streptophyta</taxon>
        <taxon>Embryophyta</taxon>
        <taxon>Tracheophyta</taxon>
        <taxon>Spermatophyta</taxon>
        <taxon>Magnoliopsida</taxon>
        <taxon>eudicotyledons</taxon>
        <taxon>Gunneridae</taxon>
        <taxon>Pentapetalae</taxon>
        <taxon>rosids</taxon>
        <taxon>fabids</taxon>
        <taxon>Rosales</taxon>
        <taxon>Rosaceae</taxon>
        <taxon>Amygdaloideae</taxon>
        <taxon>Maleae</taxon>
        <taxon>Pyrus</taxon>
    </lineage>
</organism>
<dbReference type="AlphaFoldDB" id="A0A5N5G4Q2"/>
<dbReference type="OrthoDB" id="665788at2759"/>
<dbReference type="PANTHER" id="PTHR33624">
    <property type="entry name" value="SIGMA FACTOR BINDING PROTEIN 1, CHLOROPLASTIC"/>
    <property type="match status" value="1"/>
</dbReference>
<evidence type="ECO:0000256" key="1">
    <source>
        <dbReference type="SAM" id="MobiDB-lite"/>
    </source>
</evidence>
<reference evidence="3 4" key="1">
    <citation type="submission" date="2019-09" db="EMBL/GenBank/DDBJ databases">
        <authorList>
            <person name="Ou C."/>
        </authorList>
    </citation>
    <scope>NUCLEOTIDE SEQUENCE [LARGE SCALE GENOMIC DNA]</scope>
    <source>
        <strain evidence="3">S2</strain>
        <tissue evidence="3">Leaf</tissue>
    </source>
</reference>
<evidence type="ECO:0000259" key="2">
    <source>
        <dbReference type="Pfam" id="PF05678"/>
    </source>
</evidence>
<evidence type="ECO:0000313" key="3">
    <source>
        <dbReference type="EMBL" id="KAB2608402.1"/>
    </source>
</evidence>
<feature type="region of interest" description="Disordered" evidence="1">
    <location>
        <begin position="1"/>
        <end position="34"/>
    </location>
</feature>
<sequence length="170" mass="18504">MNNPNPNQQSGKTNKAKNRKTTKSSYSSKKKQGGIKVVYISNPMKVSTSASQFRALVQELTGQDSAFPADPARFSAVYSSPPNSSFIGEALPDSTVQNHHHHHEHLQDYALDLEVASSPTSYQEQAAGSSNSNDSKNQHEIELYDDLFVPEMVDNLGGLLPSTVMYGSSS</sequence>
<dbReference type="Pfam" id="PF05678">
    <property type="entry name" value="VQ"/>
    <property type="match status" value="1"/>
</dbReference>
<keyword evidence="4" id="KW-1185">Reference proteome</keyword>
<dbReference type="InterPro" id="IPR008889">
    <property type="entry name" value="VQ"/>
</dbReference>
<dbReference type="EMBL" id="SMOL01000553">
    <property type="protein sequence ID" value="KAB2608402.1"/>
    <property type="molecule type" value="Genomic_DNA"/>
</dbReference>
<proteinExistence type="predicted"/>
<feature type="compositionally biased region" description="Polar residues" evidence="1">
    <location>
        <begin position="118"/>
        <end position="135"/>
    </location>
</feature>
<feature type="compositionally biased region" description="Basic residues" evidence="1">
    <location>
        <begin position="14"/>
        <end position="33"/>
    </location>
</feature>
<accession>A0A5N5G4Q2</accession>
<feature type="region of interest" description="Disordered" evidence="1">
    <location>
        <begin position="118"/>
        <end position="139"/>
    </location>
</feature>
<feature type="compositionally biased region" description="Polar residues" evidence="1">
    <location>
        <begin position="1"/>
        <end position="11"/>
    </location>
</feature>
<reference evidence="4" key="2">
    <citation type="submission" date="2019-10" db="EMBL/GenBank/DDBJ databases">
        <title>A de novo genome assembly of a pear dwarfing rootstock.</title>
        <authorList>
            <person name="Wang F."/>
            <person name="Wang J."/>
            <person name="Li S."/>
            <person name="Zhang Y."/>
            <person name="Fang M."/>
            <person name="Ma L."/>
            <person name="Zhao Y."/>
            <person name="Jiang S."/>
        </authorList>
    </citation>
    <scope>NUCLEOTIDE SEQUENCE [LARGE SCALE GENOMIC DNA]</scope>
</reference>
<comment type="caution">
    <text evidence="3">The sequence shown here is derived from an EMBL/GenBank/DDBJ whole genome shotgun (WGS) entry which is preliminary data.</text>
</comment>
<dbReference type="PANTHER" id="PTHR33624:SF2">
    <property type="entry name" value="SIGMA FACTOR BINDING PROTEIN 1, CHLOROPLASTIC"/>
    <property type="match status" value="1"/>
</dbReference>
<gene>
    <name evidence="3" type="ORF">D8674_011570</name>
</gene>
<dbReference type="InterPro" id="IPR039335">
    <property type="entry name" value="SIB1/2"/>
</dbReference>
<evidence type="ECO:0000313" key="4">
    <source>
        <dbReference type="Proteomes" id="UP000327157"/>
    </source>
</evidence>
<reference evidence="3 4" key="3">
    <citation type="submission" date="2019-11" db="EMBL/GenBank/DDBJ databases">
        <title>A de novo genome assembly of a pear dwarfing rootstock.</title>
        <authorList>
            <person name="Wang F."/>
            <person name="Wang J."/>
            <person name="Li S."/>
            <person name="Zhang Y."/>
            <person name="Fang M."/>
            <person name="Ma L."/>
            <person name="Zhao Y."/>
            <person name="Jiang S."/>
        </authorList>
    </citation>
    <scope>NUCLEOTIDE SEQUENCE [LARGE SCALE GENOMIC DNA]</scope>
    <source>
        <strain evidence="3">S2</strain>
        <tissue evidence="3">Leaf</tissue>
    </source>
</reference>